<sequence length="252" mass="28339">MSETLLEMGFIASDAEPESKETSAEGDWATVQIPATIPFFGIFLEVITTGKTPIDKIRFSVKEARETGVEADAMYKKWDELIKKQNKRPIVRMPLEEWPLVPSVVKGVGVKAYGGYYVDANAFAYFDAVDTDGCAYDSRLIRSRGFVSEEKQIVKKVNIIIYYIKEGRSLYWSEAGSLVQNCMSLESVKAVFVGETSPFFSSVLADTLSKDVIRSSCFSLEAKCGFLLNLNVQTETNRTLWLRQFKYILGLH</sequence>
<organism evidence="1">
    <name type="scientific">Harvfovirus sp</name>
    <dbReference type="NCBI Taxonomy" id="2487768"/>
    <lineage>
        <taxon>Viruses</taxon>
        <taxon>Varidnaviria</taxon>
        <taxon>Bamfordvirae</taxon>
        <taxon>Nucleocytoviricota</taxon>
        <taxon>Megaviricetes</taxon>
        <taxon>Imitervirales</taxon>
        <taxon>Mimiviridae</taxon>
        <taxon>Klosneuvirinae</taxon>
    </lineage>
</organism>
<gene>
    <name evidence="1" type="ORF">Harvfovirus12_3</name>
</gene>
<protein>
    <submittedName>
        <fullName evidence="1">Uncharacterized protein</fullName>
    </submittedName>
</protein>
<name>A0A3G5A175_9VIRU</name>
<dbReference type="InterPro" id="IPR011993">
    <property type="entry name" value="PH-like_dom_sf"/>
</dbReference>
<dbReference type="EMBL" id="MK072254">
    <property type="protein sequence ID" value="AYV80967.1"/>
    <property type="molecule type" value="Genomic_DNA"/>
</dbReference>
<dbReference type="Gene3D" id="2.30.29.30">
    <property type="entry name" value="Pleckstrin-homology domain (PH domain)/Phosphotyrosine-binding domain (PTB)"/>
    <property type="match status" value="1"/>
</dbReference>
<accession>A0A3G5A175</accession>
<reference evidence="1" key="1">
    <citation type="submission" date="2018-10" db="EMBL/GenBank/DDBJ databases">
        <title>Hidden diversity of soil giant viruses.</title>
        <authorList>
            <person name="Schulz F."/>
            <person name="Alteio L."/>
            <person name="Goudeau D."/>
            <person name="Ryan E.M."/>
            <person name="Malmstrom R.R."/>
            <person name="Blanchard J."/>
            <person name="Woyke T."/>
        </authorList>
    </citation>
    <scope>NUCLEOTIDE SEQUENCE</scope>
    <source>
        <strain evidence="1">HAV1</strain>
    </source>
</reference>
<proteinExistence type="predicted"/>
<evidence type="ECO:0000313" key="1">
    <source>
        <dbReference type="EMBL" id="AYV80967.1"/>
    </source>
</evidence>